<dbReference type="Gene3D" id="1.25.40.280">
    <property type="entry name" value="alix/aip1 like domains"/>
    <property type="match status" value="1"/>
</dbReference>
<dbReference type="STRING" id="1450535.A0A317UTL1"/>
<evidence type="ECO:0000256" key="1">
    <source>
        <dbReference type="ARBA" id="ARBA00010997"/>
    </source>
</evidence>
<gene>
    <name evidence="5" type="ORF">BO94DRAFT_561563</name>
</gene>
<dbReference type="OrthoDB" id="10266451at2759"/>
<dbReference type="SMART" id="SM01041">
    <property type="entry name" value="BRO1"/>
    <property type="match status" value="1"/>
</dbReference>
<evidence type="ECO:0000313" key="5">
    <source>
        <dbReference type="EMBL" id="PWY65374.1"/>
    </source>
</evidence>
<feature type="region of interest" description="Disordered" evidence="3">
    <location>
        <begin position="427"/>
        <end position="486"/>
    </location>
</feature>
<dbReference type="EMBL" id="MSFK01000058">
    <property type="protein sequence ID" value="PWY65374.1"/>
    <property type="molecule type" value="Genomic_DNA"/>
</dbReference>
<dbReference type="RefSeq" id="XP_025461440.1">
    <property type="nucleotide sequence ID" value="XM_025614228.1"/>
</dbReference>
<feature type="domain" description="BRO1" evidence="4">
    <location>
        <begin position="62"/>
        <end position="532"/>
    </location>
</feature>
<dbReference type="InterPro" id="IPR038499">
    <property type="entry name" value="BRO1_sf"/>
</dbReference>
<feature type="region of interest" description="Disordered" evidence="3">
    <location>
        <begin position="541"/>
        <end position="587"/>
    </location>
</feature>
<dbReference type="GO" id="GO:0005886">
    <property type="term" value="C:plasma membrane"/>
    <property type="evidence" value="ECO:0007669"/>
    <property type="project" value="TreeGrafter"/>
</dbReference>
<comment type="caution">
    <text evidence="5">The sequence shown here is derived from an EMBL/GenBank/DDBJ whole genome shotgun (WGS) entry which is preliminary data.</text>
</comment>
<name>A0A317UTL1_9EURO</name>
<reference evidence="5 6" key="1">
    <citation type="submission" date="2016-12" db="EMBL/GenBank/DDBJ databases">
        <title>The genomes of Aspergillus section Nigri reveals drivers in fungal speciation.</title>
        <authorList>
            <consortium name="DOE Joint Genome Institute"/>
            <person name="Vesth T.C."/>
            <person name="Nybo J."/>
            <person name="Theobald S."/>
            <person name="Brandl J."/>
            <person name="Frisvad J.C."/>
            <person name="Nielsen K.F."/>
            <person name="Lyhne E.K."/>
            <person name="Kogle M.E."/>
            <person name="Kuo A."/>
            <person name="Riley R."/>
            <person name="Clum A."/>
            <person name="Nolan M."/>
            <person name="Lipzen A."/>
            <person name="Salamov A."/>
            <person name="Henrissat B."/>
            <person name="Wiebenga A."/>
            <person name="De Vries R.P."/>
            <person name="Grigoriev I.V."/>
            <person name="Mortensen U.H."/>
            <person name="Andersen M.R."/>
            <person name="Baker S.E."/>
        </authorList>
    </citation>
    <scope>NUCLEOTIDE SEQUENCE [LARGE SCALE GENOMIC DNA]</scope>
    <source>
        <strain evidence="5 6">CBS 115572</strain>
    </source>
</reference>
<dbReference type="PANTHER" id="PTHR40463:SF1">
    <property type="entry name" value="PH-RESPONSE REGULATOR PROTEIN PALC"/>
    <property type="match status" value="1"/>
</dbReference>
<feature type="compositionally biased region" description="Acidic residues" evidence="3">
    <location>
        <begin position="550"/>
        <end position="566"/>
    </location>
</feature>
<protein>
    <recommendedName>
        <fullName evidence="2">pH-response regulator protein palC</fullName>
    </recommendedName>
</protein>
<dbReference type="FunFam" id="1.25.40.280:FF:000005">
    <property type="entry name" value="pH-response regulator protein palC"/>
    <property type="match status" value="1"/>
</dbReference>
<keyword evidence="6" id="KW-1185">Reference proteome</keyword>
<organism evidence="5 6">
    <name type="scientific">Aspergillus sclerotioniger CBS 115572</name>
    <dbReference type="NCBI Taxonomy" id="1450535"/>
    <lineage>
        <taxon>Eukaryota</taxon>
        <taxon>Fungi</taxon>
        <taxon>Dikarya</taxon>
        <taxon>Ascomycota</taxon>
        <taxon>Pezizomycotina</taxon>
        <taxon>Eurotiomycetes</taxon>
        <taxon>Eurotiomycetidae</taxon>
        <taxon>Eurotiales</taxon>
        <taxon>Aspergillaceae</taxon>
        <taxon>Aspergillus</taxon>
        <taxon>Aspergillus subgen. Circumdati</taxon>
    </lineage>
</organism>
<dbReference type="AlphaFoldDB" id="A0A317UTL1"/>
<evidence type="ECO:0000313" key="6">
    <source>
        <dbReference type="Proteomes" id="UP000246702"/>
    </source>
</evidence>
<evidence type="ECO:0000256" key="3">
    <source>
        <dbReference type="SAM" id="MobiDB-lite"/>
    </source>
</evidence>
<dbReference type="InterPro" id="IPR004328">
    <property type="entry name" value="BRO1_dom"/>
</dbReference>
<evidence type="ECO:0000256" key="2">
    <source>
        <dbReference type="ARBA" id="ARBA00022193"/>
    </source>
</evidence>
<sequence>MPQNWTAQFRDRTDSRGLRSEHGIRRLDVSERKGWTRLGLKNILQGSSSTFICLARALLHFSLLQPPTSITITMVYNFTLPSTSHLSFQTFFTSSTHPSLPQAATTARHALRQALKTHKRLPRGPQQDAHLQILLTTITSYLPYLLALSDGLSGKPTDLSAFTSTTEEIEITLRTEITSSWRPTLTNPTLSLKQRPSATRVHGQGLDFEIAFVLSTLSYVLNTLARIGVTRTLYASTTPTPEQRTAAIQTATKNLLQASAVHSLLASSPSFTTVSRSIANGNGAYSLPDLDPATQAALSCLALAEATLLAVLKDDSYVAACIQARNPNDKDWMVRAPEIPKVRAHLFARLCIRAAEYAEQAAAGLGSVRSEGRMGIDEDLLGYARVLGRVARARACRFFGVDAELSGKIGEGIAWLRAAKGALGVRGAGSGGEAKEMSTKSRGLSRLKQGWMERREERRMEKDAGSRDRTEKGELGPGDNAGREEESRVIEMLETKWVRMNDTINTQLIPSSTELLANLPSGRDIHAPPAPYKIPCLDEEQLVRMRAPPAEDESGPGSDDDSDEEPGSVARVFTPGTVPERSESAYY</sequence>
<evidence type="ECO:0000259" key="4">
    <source>
        <dbReference type="PROSITE" id="PS51180"/>
    </source>
</evidence>
<dbReference type="GeneID" id="37116371"/>
<dbReference type="InterPro" id="IPR037505">
    <property type="entry name" value="pH-resp_palC"/>
</dbReference>
<dbReference type="GO" id="GO:0071467">
    <property type="term" value="P:cellular response to pH"/>
    <property type="evidence" value="ECO:0007669"/>
    <property type="project" value="InterPro"/>
</dbReference>
<comment type="similarity">
    <text evidence="1">Belongs to the palC family.</text>
</comment>
<feature type="compositionally biased region" description="Basic and acidic residues" evidence="3">
    <location>
        <begin position="451"/>
        <end position="474"/>
    </location>
</feature>
<dbReference type="Proteomes" id="UP000246702">
    <property type="component" value="Unassembled WGS sequence"/>
</dbReference>
<accession>A0A317UTL1</accession>
<proteinExistence type="inferred from homology"/>
<dbReference type="PANTHER" id="PTHR40463">
    <property type="entry name" value="PH-RESPONSE REGULATOR PROTEIN PALC"/>
    <property type="match status" value="1"/>
</dbReference>
<dbReference type="PROSITE" id="PS51180">
    <property type="entry name" value="BRO1"/>
    <property type="match status" value="1"/>
</dbReference>